<feature type="compositionally biased region" description="Basic and acidic residues" evidence="1">
    <location>
        <begin position="76"/>
        <end position="90"/>
    </location>
</feature>
<gene>
    <name evidence="2" type="ORF">NHX12_023954</name>
</gene>
<dbReference type="EMBL" id="JANIIK010000039">
    <property type="protein sequence ID" value="KAJ3609433.1"/>
    <property type="molecule type" value="Genomic_DNA"/>
</dbReference>
<evidence type="ECO:0000313" key="2">
    <source>
        <dbReference type="EMBL" id="KAJ3609433.1"/>
    </source>
</evidence>
<dbReference type="AlphaFoldDB" id="A0A9Q0ITA6"/>
<sequence length="138" mass="15167">MSTLVAPLTRKRSPRQKVLRQHVKDSTLCLVLQQTLLSGLLCWEAIRNKLTFRSEMRPGDKWDSGSLMCSTQDANTQRDPKRPGPRELEPHVALMSLRPNPSGGVRHEGAQLDGCSGGGPKGARLASVLKSCRPGREL</sequence>
<comment type="caution">
    <text evidence="2">The sequence shown here is derived from an EMBL/GenBank/DDBJ whole genome shotgun (WGS) entry which is preliminary data.</text>
</comment>
<dbReference type="Proteomes" id="UP001148018">
    <property type="component" value="Unassembled WGS sequence"/>
</dbReference>
<keyword evidence="3" id="KW-1185">Reference proteome</keyword>
<evidence type="ECO:0000256" key="1">
    <source>
        <dbReference type="SAM" id="MobiDB-lite"/>
    </source>
</evidence>
<organism evidence="2 3">
    <name type="scientific">Muraenolepis orangiensis</name>
    <name type="common">Patagonian moray cod</name>
    <dbReference type="NCBI Taxonomy" id="630683"/>
    <lineage>
        <taxon>Eukaryota</taxon>
        <taxon>Metazoa</taxon>
        <taxon>Chordata</taxon>
        <taxon>Craniata</taxon>
        <taxon>Vertebrata</taxon>
        <taxon>Euteleostomi</taxon>
        <taxon>Actinopterygii</taxon>
        <taxon>Neopterygii</taxon>
        <taxon>Teleostei</taxon>
        <taxon>Neoteleostei</taxon>
        <taxon>Acanthomorphata</taxon>
        <taxon>Zeiogadaria</taxon>
        <taxon>Gadariae</taxon>
        <taxon>Gadiformes</taxon>
        <taxon>Muraenolepidoidei</taxon>
        <taxon>Muraenolepididae</taxon>
        <taxon>Muraenolepis</taxon>
    </lineage>
</organism>
<proteinExistence type="predicted"/>
<reference evidence="2" key="1">
    <citation type="submission" date="2022-07" db="EMBL/GenBank/DDBJ databases">
        <title>Chromosome-level genome of Muraenolepis orangiensis.</title>
        <authorList>
            <person name="Kim J."/>
        </authorList>
    </citation>
    <scope>NUCLEOTIDE SEQUENCE</scope>
    <source>
        <strain evidence="2">KU_S4_2022</strain>
        <tissue evidence="2">Muscle</tissue>
    </source>
</reference>
<feature type="region of interest" description="Disordered" evidence="1">
    <location>
        <begin position="57"/>
        <end position="121"/>
    </location>
</feature>
<protein>
    <submittedName>
        <fullName evidence="2">Uncharacterized protein</fullName>
    </submittedName>
</protein>
<accession>A0A9Q0ITA6</accession>
<name>A0A9Q0ITA6_9TELE</name>
<evidence type="ECO:0000313" key="3">
    <source>
        <dbReference type="Proteomes" id="UP001148018"/>
    </source>
</evidence>